<dbReference type="PANTHER" id="PTHR24412">
    <property type="entry name" value="KELCH PROTEIN"/>
    <property type="match status" value="1"/>
</dbReference>
<dbReference type="VEuPathDB" id="VectorBase:GMOY011662"/>
<dbReference type="EMBL" id="CCAG010012191">
    <property type="status" value="NOT_ANNOTATED_CDS"/>
    <property type="molecule type" value="Genomic_DNA"/>
</dbReference>
<accession>A0A1B0GED8</accession>
<proteinExistence type="predicted"/>
<evidence type="ECO:0000313" key="5">
    <source>
        <dbReference type="Proteomes" id="UP000092444"/>
    </source>
</evidence>
<feature type="domain" description="BACK" evidence="3">
    <location>
        <begin position="131"/>
        <end position="227"/>
    </location>
</feature>
<sequence>MMQIKRNKSLTKYVAILAGLGYDQNTLEPMYGQHDLVLNLDVELDKDDFKLVNQLRYSMNVILCTDRGPDGRPNVTPSTICDLQATLKKIIIKKYIETHTSGNANVWERFEREEILETKEVFGERSIFPMLPSMRLYSEDYGPILNDSNTPSTSSKCFDQNFTKVSQSDEFLALDFDELIDLIKRDELNVICEEVIFKACMKWLKYGEEKRVSMFPQVLAQNRKKIAFINYQKSNFKRKHIHSIMFRFSRMRQRGEFTSGQVSAVGGLASNGESVSTVEIYDPYERRWRMGEQMSMLKLAYNFYTQVDLTSMFCRSRVSVAIMDGKWMYVFGGFNCSERLSTVEVYDPRENILNFINKCIHSRI</sequence>
<dbReference type="Pfam" id="PF01344">
    <property type="entry name" value="Kelch_1"/>
    <property type="match status" value="2"/>
</dbReference>
<protein>
    <recommendedName>
        <fullName evidence="3">BACK domain-containing protein</fullName>
    </recommendedName>
</protein>
<dbReference type="STRING" id="37546.A0A1B0GED8"/>
<keyword evidence="2" id="KW-0677">Repeat</keyword>
<dbReference type="InterPro" id="IPR006652">
    <property type="entry name" value="Kelch_1"/>
</dbReference>
<keyword evidence="5" id="KW-1185">Reference proteome</keyword>
<evidence type="ECO:0000256" key="2">
    <source>
        <dbReference type="ARBA" id="ARBA00022737"/>
    </source>
</evidence>
<dbReference type="Proteomes" id="UP000092444">
    <property type="component" value="Unassembled WGS sequence"/>
</dbReference>
<name>A0A1B0GED8_GLOMM</name>
<dbReference type="InterPro" id="IPR011705">
    <property type="entry name" value="BACK"/>
</dbReference>
<dbReference type="SUPFAM" id="SSF117281">
    <property type="entry name" value="Kelch motif"/>
    <property type="match status" value="1"/>
</dbReference>
<dbReference type="EnsemblMetazoa" id="GMOY011662-RA">
    <property type="protein sequence ID" value="GMOY011662-PA"/>
    <property type="gene ID" value="GMOY011662"/>
</dbReference>
<dbReference type="PhylomeDB" id="A0A1B0GED8"/>
<dbReference type="Pfam" id="PF07707">
    <property type="entry name" value="BACK"/>
    <property type="match status" value="1"/>
</dbReference>
<organism evidence="4 5">
    <name type="scientific">Glossina morsitans morsitans</name>
    <name type="common">Savannah tsetse fly</name>
    <dbReference type="NCBI Taxonomy" id="37546"/>
    <lineage>
        <taxon>Eukaryota</taxon>
        <taxon>Metazoa</taxon>
        <taxon>Ecdysozoa</taxon>
        <taxon>Arthropoda</taxon>
        <taxon>Hexapoda</taxon>
        <taxon>Insecta</taxon>
        <taxon>Pterygota</taxon>
        <taxon>Neoptera</taxon>
        <taxon>Endopterygota</taxon>
        <taxon>Diptera</taxon>
        <taxon>Brachycera</taxon>
        <taxon>Muscomorpha</taxon>
        <taxon>Hippoboscoidea</taxon>
        <taxon>Glossinidae</taxon>
        <taxon>Glossina</taxon>
    </lineage>
</organism>
<dbReference type="InterPro" id="IPR015915">
    <property type="entry name" value="Kelch-typ_b-propeller"/>
</dbReference>
<evidence type="ECO:0000256" key="1">
    <source>
        <dbReference type="ARBA" id="ARBA00022441"/>
    </source>
</evidence>
<dbReference type="PANTHER" id="PTHR24412:SF497">
    <property type="entry name" value="KELCH-LIKE PROTEIN 18"/>
    <property type="match status" value="1"/>
</dbReference>
<dbReference type="Gene3D" id="2.120.10.80">
    <property type="entry name" value="Kelch-type beta propeller"/>
    <property type="match status" value="1"/>
</dbReference>
<dbReference type="Gene3D" id="1.25.40.420">
    <property type="match status" value="1"/>
</dbReference>
<dbReference type="AlphaFoldDB" id="A0A1B0GED8"/>
<dbReference type="SMART" id="SM00875">
    <property type="entry name" value="BACK"/>
    <property type="match status" value="1"/>
</dbReference>
<keyword evidence="1" id="KW-0880">Kelch repeat</keyword>
<evidence type="ECO:0000313" key="4">
    <source>
        <dbReference type="EnsemblMetazoa" id="GMOY011662-PA"/>
    </source>
</evidence>
<reference evidence="4" key="1">
    <citation type="submission" date="2020-05" db="UniProtKB">
        <authorList>
            <consortium name="EnsemblMetazoa"/>
        </authorList>
    </citation>
    <scope>IDENTIFICATION</scope>
    <source>
        <strain evidence="4">Yale</strain>
    </source>
</reference>
<evidence type="ECO:0000259" key="3">
    <source>
        <dbReference type="SMART" id="SM00875"/>
    </source>
</evidence>